<proteinExistence type="predicted"/>
<organism evidence="3 4">
    <name type="scientific">Penicillium antarcticum</name>
    <dbReference type="NCBI Taxonomy" id="416450"/>
    <lineage>
        <taxon>Eukaryota</taxon>
        <taxon>Fungi</taxon>
        <taxon>Dikarya</taxon>
        <taxon>Ascomycota</taxon>
        <taxon>Pezizomycotina</taxon>
        <taxon>Eurotiomycetes</taxon>
        <taxon>Eurotiomycetidae</taxon>
        <taxon>Eurotiales</taxon>
        <taxon>Aspergillaceae</taxon>
        <taxon>Penicillium</taxon>
    </lineage>
</organism>
<evidence type="ECO:0000313" key="4">
    <source>
        <dbReference type="Proteomes" id="UP000191672"/>
    </source>
</evidence>
<reference evidence="4" key="1">
    <citation type="journal article" date="2017" name="Nat. Microbiol.">
        <title>Global analysis of biosynthetic gene clusters reveals vast potential of secondary metabolite production in Penicillium species.</title>
        <authorList>
            <person name="Nielsen J.C."/>
            <person name="Grijseels S."/>
            <person name="Prigent S."/>
            <person name="Ji B."/>
            <person name="Dainat J."/>
            <person name="Nielsen K.F."/>
            <person name="Frisvad J.C."/>
            <person name="Workman M."/>
            <person name="Nielsen J."/>
        </authorList>
    </citation>
    <scope>NUCLEOTIDE SEQUENCE [LARGE SCALE GENOMIC DNA]</scope>
    <source>
        <strain evidence="4">IBT 31811</strain>
    </source>
</reference>
<gene>
    <name evidence="3" type="ORF">PENANT_c056G09121</name>
</gene>
<feature type="region of interest" description="Disordered" evidence="1">
    <location>
        <begin position="130"/>
        <end position="173"/>
    </location>
</feature>
<feature type="domain" description="HMG box" evidence="2">
    <location>
        <begin position="66"/>
        <end position="131"/>
    </location>
</feature>
<dbReference type="SUPFAM" id="SSF47095">
    <property type="entry name" value="HMG-box"/>
    <property type="match status" value="1"/>
</dbReference>
<dbReference type="OrthoDB" id="6247875at2759"/>
<dbReference type="Gene3D" id="1.10.30.10">
    <property type="entry name" value="High mobility group box domain"/>
    <property type="match status" value="1"/>
</dbReference>
<comment type="caution">
    <text evidence="3">The sequence shown here is derived from an EMBL/GenBank/DDBJ whole genome shotgun (WGS) entry which is preliminary data.</text>
</comment>
<evidence type="ECO:0000259" key="2">
    <source>
        <dbReference type="Pfam" id="PF00505"/>
    </source>
</evidence>
<accession>A0A1V6PQJ3</accession>
<sequence>MARHKIVQKPQSPNELAPPIVRSILCRPLSDILSDEVSVPVRDMHSWVHRSCADRMEEARKKGKITRPMNAFMLYRFAYNGLVKEYLRQSNHRNDGKAISKAIGLGWRNESTIIRCIFQDLANTERHQHSTIHASIGDPANKTLQLPIKRTSPSPITPDTERRSGFASGQSSPSNIVDTISLVLEQPEPHLAQSGGLQWPAVTEIITHSSPVASENTSDPWLGNIPYEYGDLESGGGQDNVSNKLWLELHEEPKCMGYIDPGLLLR</sequence>
<dbReference type="STRING" id="416450.A0A1V6PQJ3"/>
<dbReference type="EMBL" id="MDYN01000056">
    <property type="protein sequence ID" value="OQD79268.1"/>
    <property type="molecule type" value="Genomic_DNA"/>
</dbReference>
<dbReference type="Pfam" id="PF00505">
    <property type="entry name" value="HMG_box"/>
    <property type="match status" value="1"/>
</dbReference>
<dbReference type="InterPro" id="IPR009071">
    <property type="entry name" value="HMG_box_dom"/>
</dbReference>
<keyword evidence="4" id="KW-1185">Reference proteome</keyword>
<evidence type="ECO:0000256" key="1">
    <source>
        <dbReference type="SAM" id="MobiDB-lite"/>
    </source>
</evidence>
<protein>
    <recommendedName>
        <fullName evidence="2">HMG box domain-containing protein</fullName>
    </recommendedName>
</protein>
<name>A0A1V6PQJ3_9EURO</name>
<dbReference type="InterPro" id="IPR036910">
    <property type="entry name" value="HMG_box_dom_sf"/>
</dbReference>
<dbReference type="AlphaFoldDB" id="A0A1V6PQJ3"/>
<evidence type="ECO:0000313" key="3">
    <source>
        <dbReference type="EMBL" id="OQD79268.1"/>
    </source>
</evidence>
<dbReference type="Proteomes" id="UP000191672">
    <property type="component" value="Unassembled WGS sequence"/>
</dbReference>